<sequence>MTTERESAHPGPKLLMLNWGVLVTLTLVSMGAALGSAGNWQPLPWWSPLLVLASTLFKCRQIMWVYLNLRTASSAWRGLLASLALLCVGVIAAAFLFTPSALAA</sequence>
<accession>A0A3L7DX04</accession>
<keyword evidence="4 6" id="KW-1133">Transmembrane helix</keyword>
<organism evidence="7 8">
    <name type="scientific">Seongchinamella sediminis</name>
    <dbReference type="NCBI Taxonomy" id="2283635"/>
    <lineage>
        <taxon>Bacteria</taxon>
        <taxon>Pseudomonadati</taxon>
        <taxon>Pseudomonadota</taxon>
        <taxon>Gammaproteobacteria</taxon>
        <taxon>Cellvibrionales</taxon>
        <taxon>Halieaceae</taxon>
        <taxon>Seongchinamella</taxon>
    </lineage>
</organism>
<keyword evidence="2" id="KW-1003">Cell membrane</keyword>
<keyword evidence="5 6" id="KW-0472">Membrane</keyword>
<dbReference type="EMBL" id="QRAN01000025">
    <property type="protein sequence ID" value="RLQ20491.1"/>
    <property type="molecule type" value="Genomic_DNA"/>
</dbReference>
<feature type="transmembrane region" description="Helical" evidence="6">
    <location>
        <begin position="14"/>
        <end position="33"/>
    </location>
</feature>
<gene>
    <name evidence="7" type="ORF">DWB85_17220</name>
</gene>
<dbReference type="GO" id="GO:0005886">
    <property type="term" value="C:plasma membrane"/>
    <property type="evidence" value="ECO:0007669"/>
    <property type="project" value="UniProtKB-SubCell"/>
</dbReference>
<dbReference type="OrthoDB" id="5796647at2"/>
<dbReference type="RefSeq" id="WP_117957009.1">
    <property type="nucleotide sequence ID" value="NZ_QRAN01000025.1"/>
</dbReference>
<evidence type="ECO:0000256" key="6">
    <source>
        <dbReference type="SAM" id="Phobius"/>
    </source>
</evidence>
<evidence type="ECO:0000256" key="1">
    <source>
        <dbReference type="ARBA" id="ARBA00004651"/>
    </source>
</evidence>
<evidence type="ECO:0000313" key="7">
    <source>
        <dbReference type="EMBL" id="RLQ20491.1"/>
    </source>
</evidence>
<keyword evidence="8" id="KW-1185">Reference proteome</keyword>
<evidence type="ECO:0008006" key="9">
    <source>
        <dbReference type="Google" id="ProtNLM"/>
    </source>
</evidence>
<feature type="transmembrane region" description="Helical" evidence="6">
    <location>
        <begin position="45"/>
        <end position="67"/>
    </location>
</feature>
<dbReference type="InterPro" id="IPR005171">
    <property type="entry name" value="Cyt_c_oxidase_su4_prok"/>
</dbReference>
<dbReference type="AlphaFoldDB" id="A0A3L7DX04"/>
<protein>
    <recommendedName>
        <fullName evidence="9">Cytochrome c oxidase subunit IV</fullName>
    </recommendedName>
</protein>
<name>A0A3L7DX04_9GAMM</name>
<evidence type="ECO:0000256" key="4">
    <source>
        <dbReference type="ARBA" id="ARBA00022989"/>
    </source>
</evidence>
<comment type="caution">
    <text evidence="7">The sequence shown here is derived from an EMBL/GenBank/DDBJ whole genome shotgun (WGS) entry which is preliminary data.</text>
</comment>
<proteinExistence type="predicted"/>
<keyword evidence="3 6" id="KW-0812">Transmembrane</keyword>
<evidence type="ECO:0000256" key="2">
    <source>
        <dbReference type="ARBA" id="ARBA00022475"/>
    </source>
</evidence>
<reference evidence="7 8" key="1">
    <citation type="submission" date="2018-07" db="EMBL/GenBank/DDBJ databases">
        <title>Halioglobus sp. genome submission.</title>
        <authorList>
            <person name="Ye M.-Q."/>
            <person name="Du Z.-J."/>
        </authorList>
    </citation>
    <scope>NUCLEOTIDE SEQUENCE [LARGE SCALE GENOMIC DNA]</scope>
    <source>
        <strain evidence="7 8">U0301</strain>
    </source>
</reference>
<evidence type="ECO:0000256" key="3">
    <source>
        <dbReference type="ARBA" id="ARBA00022692"/>
    </source>
</evidence>
<evidence type="ECO:0000256" key="5">
    <source>
        <dbReference type="ARBA" id="ARBA00023136"/>
    </source>
</evidence>
<dbReference type="Pfam" id="PF03626">
    <property type="entry name" value="COX4_pro"/>
    <property type="match status" value="1"/>
</dbReference>
<feature type="transmembrane region" description="Helical" evidence="6">
    <location>
        <begin position="79"/>
        <end position="98"/>
    </location>
</feature>
<comment type="subcellular location">
    <subcellularLocation>
        <location evidence="1">Cell membrane</location>
        <topology evidence="1">Multi-pass membrane protein</topology>
    </subcellularLocation>
</comment>
<evidence type="ECO:0000313" key="8">
    <source>
        <dbReference type="Proteomes" id="UP000265509"/>
    </source>
</evidence>
<dbReference type="Proteomes" id="UP000265509">
    <property type="component" value="Unassembled WGS sequence"/>
</dbReference>